<accession>Q1J1N3</accession>
<dbReference type="HOGENOM" id="CLU_053520_0_0_0"/>
<feature type="binding site" evidence="8">
    <location>
        <position position="200"/>
    </location>
    <ligand>
        <name>Zn(2+)</name>
        <dbReference type="ChEBI" id="CHEBI:29105"/>
        <label>2</label>
    </ligand>
</feature>
<dbReference type="Gene3D" id="3.40.630.10">
    <property type="entry name" value="Zn peptidases"/>
    <property type="match status" value="1"/>
</dbReference>
<feature type="binding site" evidence="8">
    <location>
        <position position="200"/>
    </location>
    <ligand>
        <name>Zn(2+)</name>
        <dbReference type="ChEBI" id="CHEBI:29105"/>
        <label>1</label>
    </ligand>
</feature>
<keyword evidence="4 8" id="KW-0479">Metal-binding</keyword>
<dbReference type="CDD" id="cd05657">
    <property type="entry name" value="M42_glucanase_like"/>
    <property type="match status" value="1"/>
</dbReference>
<dbReference type="GO" id="GO:0006508">
    <property type="term" value="P:proteolysis"/>
    <property type="evidence" value="ECO:0007669"/>
    <property type="project" value="UniProtKB-KW"/>
</dbReference>
<feature type="binding site" evidence="8">
    <location>
        <position position="82"/>
    </location>
    <ligand>
        <name>Zn(2+)</name>
        <dbReference type="ChEBI" id="CHEBI:29105"/>
        <label>1</label>
    </ligand>
</feature>
<reference evidence="9" key="1">
    <citation type="submission" date="2006-04" db="EMBL/GenBank/DDBJ databases">
        <title>Complete sequence of chromosome of Deinococcus geothermalis DSM 11300.</title>
        <authorList>
            <consortium name="US DOE Joint Genome Institute"/>
            <person name="Copeland A."/>
            <person name="Lucas S."/>
            <person name="Lapidus A."/>
            <person name="Barry K."/>
            <person name="Detter J.C."/>
            <person name="Glavina del Rio T."/>
            <person name="Hammon N."/>
            <person name="Israni S."/>
            <person name="Dalin E."/>
            <person name="Tice H."/>
            <person name="Pitluck S."/>
            <person name="Brettin T."/>
            <person name="Bruce D."/>
            <person name="Han C."/>
            <person name="Tapia R."/>
            <person name="Saunders E."/>
            <person name="Gilna P."/>
            <person name="Schmutz J."/>
            <person name="Larimer F."/>
            <person name="Land M."/>
            <person name="Hauser L."/>
            <person name="Kyrpides N."/>
            <person name="Kim E."/>
            <person name="Daly M.J."/>
            <person name="Fredrickson J.K."/>
            <person name="Makarova K.S."/>
            <person name="Gaidamakova E.K."/>
            <person name="Zhai M."/>
            <person name="Richardson P."/>
        </authorList>
    </citation>
    <scope>NUCLEOTIDE SEQUENCE</scope>
    <source>
        <strain evidence="9">DSM 11300</strain>
    </source>
</reference>
<feature type="binding site" evidence="8">
    <location>
        <position position="333"/>
    </location>
    <ligand>
        <name>Zn(2+)</name>
        <dbReference type="ChEBI" id="CHEBI:29105"/>
        <label>2</label>
    </ligand>
</feature>
<protein>
    <submittedName>
        <fullName evidence="9">Peptidase M42</fullName>
    </submittedName>
</protein>
<dbReference type="PIRSF" id="PIRSF001123">
    <property type="entry name" value="PepA_GA"/>
    <property type="match status" value="1"/>
</dbReference>
<keyword evidence="2" id="KW-0031">Aminopeptidase</keyword>
<feature type="active site" description="Proton acceptor" evidence="7">
    <location>
        <position position="232"/>
    </location>
</feature>
<dbReference type="Gene3D" id="2.40.30.40">
    <property type="entry name" value="Peptidase M42, domain 2"/>
    <property type="match status" value="1"/>
</dbReference>
<dbReference type="STRING" id="319795.Dgeo_0298"/>
<feature type="binding site" evidence="8">
    <location>
        <position position="253"/>
    </location>
    <ligand>
        <name>Zn(2+)</name>
        <dbReference type="ChEBI" id="CHEBI:29105"/>
        <label>1</label>
    </ligand>
</feature>
<comment type="cofactor">
    <cofactor evidence="8">
        <name>a divalent metal cation</name>
        <dbReference type="ChEBI" id="CHEBI:60240"/>
    </cofactor>
    <text evidence="8">Binds 2 divalent metal cations per subunit.</text>
</comment>
<name>Q1J1N3_DEIGD</name>
<dbReference type="PANTHER" id="PTHR32481:SF7">
    <property type="entry name" value="AMINOPEPTIDASE YHFE-RELATED"/>
    <property type="match status" value="1"/>
</dbReference>
<dbReference type="GO" id="GO:0004177">
    <property type="term" value="F:aminopeptidase activity"/>
    <property type="evidence" value="ECO:0007669"/>
    <property type="project" value="UniProtKB-UniRule"/>
</dbReference>
<organism evidence="9 10">
    <name type="scientific">Deinococcus geothermalis (strain DSM 11300 / CIP 105573 / AG-3a)</name>
    <dbReference type="NCBI Taxonomy" id="319795"/>
    <lineage>
        <taxon>Bacteria</taxon>
        <taxon>Thermotogati</taxon>
        <taxon>Deinococcota</taxon>
        <taxon>Deinococci</taxon>
        <taxon>Deinococcales</taxon>
        <taxon>Deinococcaceae</taxon>
        <taxon>Deinococcus</taxon>
    </lineage>
</organism>
<feature type="binding site" evidence="8">
    <location>
        <position position="233"/>
    </location>
    <ligand>
        <name>Zn(2+)</name>
        <dbReference type="ChEBI" id="CHEBI:29105"/>
        <label>2</label>
    </ligand>
</feature>
<evidence type="ECO:0000256" key="8">
    <source>
        <dbReference type="PIRSR" id="PIRSR001123-2"/>
    </source>
</evidence>
<comment type="similarity">
    <text evidence="1 6">Belongs to the peptidase M42 family.</text>
</comment>
<gene>
    <name evidence="9" type="ordered locus">Dgeo_0298</name>
</gene>
<dbReference type="PANTHER" id="PTHR32481">
    <property type="entry name" value="AMINOPEPTIDASE"/>
    <property type="match status" value="1"/>
</dbReference>
<evidence type="ECO:0000256" key="7">
    <source>
        <dbReference type="PIRSR" id="PIRSR001123-1"/>
    </source>
</evidence>
<dbReference type="KEGG" id="dge:Dgeo_0298"/>
<evidence type="ECO:0000256" key="5">
    <source>
        <dbReference type="ARBA" id="ARBA00022801"/>
    </source>
</evidence>
<keyword evidence="10" id="KW-1185">Reference proteome</keyword>
<dbReference type="Pfam" id="PF05343">
    <property type="entry name" value="Peptidase_M42"/>
    <property type="match status" value="1"/>
</dbReference>
<dbReference type="Proteomes" id="UP000002431">
    <property type="component" value="Chromosome"/>
</dbReference>
<evidence type="ECO:0000313" key="10">
    <source>
        <dbReference type="Proteomes" id="UP000002431"/>
    </source>
</evidence>
<evidence type="ECO:0000256" key="1">
    <source>
        <dbReference type="ARBA" id="ARBA00006272"/>
    </source>
</evidence>
<dbReference type="eggNOG" id="COG1363">
    <property type="taxonomic scope" value="Bacteria"/>
</dbReference>
<dbReference type="EMBL" id="CP000359">
    <property type="protein sequence ID" value="ABF44601.1"/>
    <property type="molecule type" value="Genomic_DNA"/>
</dbReference>
<evidence type="ECO:0000256" key="2">
    <source>
        <dbReference type="ARBA" id="ARBA00022438"/>
    </source>
</evidence>
<dbReference type="SUPFAM" id="SSF53187">
    <property type="entry name" value="Zn-dependent exopeptidases"/>
    <property type="match status" value="1"/>
</dbReference>
<keyword evidence="5" id="KW-0378">Hydrolase</keyword>
<evidence type="ECO:0000313" key="9">
    <source>
        <dbReference type="EMBL" id="ABF44601.1"/>
    </source>
</evidence>
<dbReference type="RefSeq" id="WP_011529446.1">
    <property type="nucleotide sequence ID" value="NC_008025.1"/>
</dbReference>
<dbReference type="InterPro" id="IPR023367">
    <property type="entry name" value="Peptidase_M42_dom2"/>
</dbReference>
<dbReference type="AlphaFoldDB" id="Q1J1N3"/>
<dbReference type="GO" id="GO:0046872">
    <property type="term" value="F:metal ion binding"/>
    <property type="evidence" value="ECO:0007669"/>
    <property type="project" value="UniProtKB-UniRule"/>
</dbReference>
<dbReference type="InterPro" id="IPR008007">
    <property type="entry name" value="Peptidase_M42"/>
</dbReference>
<keyword evidence="3" id="KW-0645">Protease</keyword>
<proteinExistence type="inferred from homology"/>
<evidence type="ECO:0000256" key="3">
    <source>
        <dbReference type="ARBA" id="ARBA00022670"/>
    </source>
</evidence>
<dbReference type="SUPFAM" id="SSF101821">
    <property type="entry name" value="Aminopeptidase/glucanase lid domain"/>
    <property type="match status" value="1"/>
</dbReference>
<evidence type="ECO:0000256" key="6">
    <source>
        <dbReference type="PIRNR" id="PIRNR001123"/>
    </source>
</evidence>
<evidence type="ECO:0000256" key="4">
    <source>
        <dbReference type="ARBA" id="ARBA00022723"/>
    </source>
</evidence>
<sequence>MTVLSAPTSAARPGDFDLPYTTDLLLRLLNTPSPTGFTEAAVRLLEGELDALGVPHRRSKKGALTWEIAGQPGQPHTTFSGHVDTLGAMVKEIKENGRLRLFPLGGYDWATIEGEYVQVHTGRGEAVTGTVVNTHQSTHVHGPALRELRREQAVMEVRLDAPTTSPEETRALGIEVGDFVSFDPRATLTDAGYMKSRHLDNKAAVAVFLGVTRALLEAPPARTVAFHVTTYEEVGHGAATGIPPHTDELIAVDMAAVGEGQTSSEHHVTLCVADSGGPYDHALGNRLRAAARRAGLELRVDLYPYYASDGTAAWRAGGDYPVALIGPGVDASHAYERTHLDALRATAELMLAHVRGE</sequence>
<dbReference type="InterPro" id="IPR051464">
    <property type="entry name" value="Peptidase_M42_aminopept"/>
</dbReference>